<evidence type="ECO:0000259" key="1">
    <source>
        <dbReference type="Pfam" id="PF13649"/>
    </source>
</evidence>
<dbReference type="Proteomes" id="UP000463224">
    <property type="component" value="Unassembled WGS sequence"/>
</dbReference>
<keyword evidence="2" id="KW-0489">Methyltransferase</keyword>
<dbReference type="AlphaFoldDB" id="A0A844QQQ0"/>
<dbReference type="SUPFAM" id="SSF53335">
    <property type="entry name" value="S-adenosyl-L-methionine-dependent methyltransferases"/>
    <property type="match status" value="1"/>
</dbReference>
<dbReference type="Pfam" id="PF13649">
    <property type="entry name" value="Methyltransf_25"/>
    <property type="match status" value="1"/>
</dbReference>
<evidence type="ECO:0000313" key="3">
    <source>
        <dbReference type="Proteomes" id="UP000463224"/>
    </source>
</evidence>
<comment type="caution">
    <text evidence="2">The sequence shown here is derived from an EMBL/GenBank/DDBJ whole genome shotgun (WGS) entry which is preliminary data.</text>
</comment>
<dbReference type="PANTHER" id="PTHR43464:SF23">
    <property type="entry name" value="JUVENILE HORMONE ACID O-METHYLTRANSFERASE"/>
    <property type="match status" value="1"/>
</dbReference>
<accession>A0A844QQQ0</accession>
<name>A0A844QQQ0_9HYPH</name>
<dbReference type="EMBL" id="WPHG01000011">
    <property type="protein sequence ID" value="MVB00132.1"/>
    <property type="molecule type" value="Genomic_DNA"/>
</dbReference>
<evidence type="ECO:0000313" key="2">
    <source>
        <dbReference type="EMBL" id="MVB00132.1"/>
    </source>
</evidence>
<dbReference type="GO" id="GO:0010420">
    <property type="term" value="F:polyprenyldihydroxybenzoate methyltransferase activity"/>
    <property type="evidence" value="ECO:0007669"/>
    <property type="project" value="TreeGrafter"/>
</dbReference>
<keyword evidence="2" id="KW-0808">Transferase</keyword>
<dbReference type="Gene3D" id="3.40.50.150">
    <property type="entry name" value="Vaccinia Virus protein VP39"/>
    <property type="match status" value="1"/>
</dbReference>
<dbReference type="PANTHER" id="PTHR43464">
    <property type="entry name" value="METHYLTRANSFERASE"/>
    <property type="match status" value="1"/>
</dbReference>
<proteinExistence type="predicted"/>
<keyword evidence="3" id="KW-1185">Reference proteome</keyword>
<protein>
    <submittedName>
        <fullName evidence="2">Methyltransferase domain-containing protein</fullName>
    </submittedName>
</protein>
<dbReference type="CDD" id="cd02440">
    <property type="entry name" value="AdoMet_MTases"/>
    <property type="match status" value="1"/>
</dbReference>
<feature type="domain" description="Methyltransferase" evidence="1">
    <location>
        <begin position="79"/>
        <end position="171"/>
    </location>
</feature>
<sequence>MGTQGVTGDFDRRRQTARARVNRLDGAARATRSDRQGFFEAVYDEAGGDAAGVPWADLTPKPELVDWLADNPGNGRRAIDVACGLGDNAEAIAAAGYRTAAFDTSRTAIEWAKKRFPASRVDYRAADLLDPPPEWRAGFDLVNECYTIRSVAPAMQRDVMGAIAALVAPGGILLVYTRLRPSDSVAEGPPWPPAAGEARGVADFGLELAHEHRFEISRPGRTIPHLFATWRKP</sequence>
<dbReference type="InterPro" id="IPR041698">
    <property type="entry name" value="Methyltransf_25"/>
</dbReference>
<dbReference type="InterPro" id="IPR029063">
    <property type="entry name" value="SAM-dependent_MTases_sf"/>
</dbReference>
<reference evidence="2 3" key="1">
    <citation type="submission" date="2019-12" db="EMBL/GenBank/DDBJ databases">
        <title>Nitratireductor arenosus sp. nov., Isolated from sea sand, Jeju island, South Korea.</title>
        <authorList>
            <person name="Kim W."/>
        </authorList>
    </citation>
    <scope>NUCLEOTIDE SEQUENCE [LARGE SCALE GENOMIC DNA]</scope>
    <source>
        <strain evidence="2 3">CAU 1489</strain>
    </source>
</reference>
<gene>
    <name evidence="2" type="ORF">GN330_23065</name>
</gene>
<organism evidence="2 3">
    <name type="scientific">Nitratireductor arenosus</name>
    <dbReference type="NCBI Taxonomy" id="2682096"/>
    <lineage>
        <taxon>Bacteria</taxon>
        <taxon>Pseudomonadati</taxon>
        <taxon>Pseudomonadota</taxon>
        <taxon>Alphaproteobacteria</taxon>
        <taxon>Hyphomicrobiales</taxon>
        <taxon>Phyllobacteriaceae</taxon>
        <taxon>Nitratireductor</taxon>
    </lineage>
</organism>
<dbReference type="GO" id="GO:0032259">
    <property type="term" value="P:methylation"/>
    <property type="evidence" value="ECO:0007669"/>
    <property type="project" value="UniProtKB-KW"/>
</dbReference>